<keyword evidence="3" id="KW-1185">Reference proteome</keyword>
<gene>
    <name evidence="2" type="ORF">llap_20264</name>
</gene>
<dbReference type="EMBL" id="KZ517131">
    <property type="protein sequence ID" value="PKU29433.1"/>
    <property type="molecule type" value="Genomic_DNA"/>
</dbReference>
<proteinExistence type="predicted"/>
<reference evidence="3" key="2">
    <citation type="submission" date="2017-12" db="EMBL/GenBank/DDBJ databases">
        <title>Genome sequence of the Bar-tailed Godwit (Limosa lapponica baueri).</title>
        <authorList>
            <person name="Lima N.C.B."/>
            <person name="Parody-Merino A.M."/>
            <person name="Battley P.F."/>
            <person name="Fidler A.E."/>
            <person name="Prosdocimi F."/>
        </authorList>
    </citation>
    <scope>NUCLEOTIDE SEQUENCE [LARGE SCALE GENOMIC DNA]</scope>
</reference>
<accession>A0A2I0T6L3</accession>
<dbReference type="InterPro" id="IPR000477">
    <property type="entry name" value="RT_dom"/>
</dbReference>
<evidence type="ECO:0000313" key="2">
    <source>
        <dbReference type="EMBL" id="PKU29433.1"/>
    </source>
</evidence>
<dbReference type="Proteomes" id="UP000233556">
    <property type="component" value="Unassembled WGS sequence"/>
</dbReference>
<dbReference type="PROSITE" id="PS50878">
    <property type="entry name" value="RT_POL"/>
    <property type="match status" value="1"/>
</dbReference>
<sequence>MVEFKILRVVRRMHSKLTTLDFRRADFGLFRDLLVETSDIPQGSVLGPVLFNIFVGDMDSGIECTLSKFANDTKLCGTVDTLEGRDAIQRDLDRLERWAHVNLMKFNKAKCKVLHLCQVNRKHKYRLSREWLESSPEEKDSGVLVDEKLNMS</sequence>
<evidence type="ECO:0000313" key="3">
    <source>
        <dbReference type="Proteomes" id="UP000233556"/>
    </source>
</evidence>
<evidence type="ECO:0000259" key="1">
    <source>
        <dbReference type="PROSITE" id="PS50878"/>
    </source>
</evidence>
<organism evidence="2 3">
    <name type="scientific">Limosa lapponica baueri</name>
    <dbReference type="NCBI Taxonomy" id="1758121"/>
    <lineage>
        <taxon>Eukaryota</taxon>
        <taxon>Metazoa</taxon>
        <taxon>Chordata</taxon>
        <taxon>Craniata</taxon>
        <taxon>Vertebrata</taxon>
        <taxon>Euteleostomi</taxon>
        <taxon>Archelosauria</taxon>
        <taxon>Archosauria</taxon>
        <taxon>Dinosauria</taxon>
        <taxon>Saurischia</taxon>
        <taxon>Theropoda</taxon>
        <taxon>Coelurosauria</taxon>
        <taxon>Aves</taxon>
        <taxon>Neognathae</taxon>
        <taxon>Neoaves</taxon>
        <taxon>Charadriiformes</taxon>
        <taxon>Scolopacidae</taxon>
        <taxon>Limosa</taxon>
    </lineage>
</organism>
<feature type="domain" description="Reverse transcriptase" evidence="1">
    <location>
        <begin position="1"/>
        <end position="136"/>
    </location>
</feature>
<protein>
    <recommendedName>
        <fullName evidence="1">Reverse transcriptase domain-containing protein</fullName>
    </recommendedName>
</protein>
<dbReference type="OrthoDB" id="3230070at2759"/>
<name>A0A2I0T6L3_LIMLA</name>
<dbReference type="AlphaFoldDB" id="A0A2I0T6L3"/>
<dbReference type="Pfam" id="PF00078">
    <property type="entry name" value="RVT_1"/>
    <property type="match status" value="1"/>
</dbReference>
<dbReference type="PANTHER" id="PTHR33332">
    <property type="entry name" value="REVERSE TRANSCRIPTASE DOMAIN-CONTAINING PROTEIN"/>
    <property type="match status" value="1"/>
</dbReference>
<reference evidence="3" key="1">
    <citation type="submission" date="2017-11" db="EMBL/GenBank/DDBJ databases">
        <authorList>
            <person name="Lima N.C."/>
            <person name="Parody-Merino A.M."/>
            <person name="Battley P.F."/>
            <person name="Fidler A.E."/>
            <person name="Prosdocimi F."/>
        </authorList>
    </citation>
    <scope>NUCLEOTIDE SEQUENCE [LARGE SCALE GENOMIC DNA]</scope>
</reference>